<evidence type="ECO:0000313" key="1">
    <source>
        <dbReference type="EMBL" id="BBZ20910.1"/>
    </source>
</evidence>
<proteinExistence type="predicted"/>
<gene>
    <name evidence="1" type="ORF">MGAD_52450</name>
</gene>
<dbReference type="KEGG" id="mgad:MGAD_52450"/>
<accession>A0A7I7WUY0</accession>
<dbReference type="Proteomes" id="UP000466187">
    <property type="component" value="Chromosome"/>
</dbReference>
<dbReference type="AlphaFoldDB" id="A0A7I7WUY0"/>
<dbReference type="EMBL" id="AP022608">
    <property type="protein sequence ID" value="BBZ20910.1"/>
    <property type="molecule type" value="Genomic_DNA"/>
</dbReference>
<dbReference type="InterPro" id="IPR023214">
    <property type="entry name" value="HAD_sf"/>
</dbReference>
<sequence length="306" mass="33653">MLDTWTDGPTKSAIVDFVGRVTTEGPNFVVPEERVAVFDNDGTLWCEKPMYIQLDFIVRRLAEKAAADGSLADQQPYKAAVAGDLQWFGGAITKHYQGDDTDLKVLAGGIMSLHASMTVDDHAALVGKFYAEANHPTLGRPYLNCTYTPMVELLRYLETNGFTCYIVSGGGRDFMRPVTSQIYGIPPERVVGTAQNLKFEGADGHGELLIQPALDVFDDGPEKPVRIWSRIGRRPILSAGNSNGDDEMLHYSGKPGAAAMRLVVLHDDGEREFDYTAGAERILDHADQFGWTVVSMKNDWTTVFGD</sequence>
<organism evidence="1 2">
    <name type="scientific">Mycolicibacterium gadium</name>
    <name type="common">Mycobacterium gadium</name>
    <dbReference type="NCBI Taxonomy" id="1794"/>
    <lineage>
        <taxon>Bacteria</taxon>
        <taxon>Bacillati</taxon>
        <taxon>Actinomycetota</taxon>
        <taxon>Actinomycetes</taxon>
        <taxon>Mycobacteriales</taxon>
        <taxon>Mycobacteriaceae</taxon>
        <taxon>Mycolicibacterium</taxon>
    </lineage>
</organism>
<dbReference type="Pfam" id="PF12710">
    <property type="entry name" value="HAD"/>
    <property type="match status" value="1"/>
</dbReference>
<dbReference type="SUPFAM" id="SSF56784">
    <property type="entry name" value="HAD-like"/>
    <property type="match status" value="1"/>
</dbReference>
<protein>
    <submittedName>
        <fullName evidence="1">Acid phosphatase</fullName>
    </submittedName>
</protein>
<reference evidence="1 2" key="1">
    <citation type="journal article" date="2019" name="Emerg. Microbes Infect.">
        <title>Comprehensive subspecies identification of 175 nontuberculous mycobacteria species based on 7547 genomic profiles.</title>
        <authorList>
            <person name="Matsumoto Y."/>
            <person name="Kinjo T."/>
            <person name="Motooka D."/>
            <person name="Nabeya D."/>
            <person name="Jung N."/>
            <person name="Uechi K."/>
            <person name="Horii T."/>
            <person name="Iida T."/>
            <person name="Fujita J."/>
            <person name="Nakamura S."/>
        </authorList>
    </citation>
    <scope>NUCLEOTIDE SEQUENCE [LARGE SCALE GENOMIC DNA]</scope>
    <source>
        <strain evidence="1 2">JCM 12688</strain>
    </source>
</reference>
<dbReference type="Gene3D" id="3.40.50.1000">
    <property type="entry name" value="HAD superfamily/HAD-like"/>
    <property type="match status" value="1"/>
</dbReference>
<name>A0A7I7WUY0_MYCGU</name>
<dbReference type="InterPro" id="IPR036412">
    <property type="entry name" value="HAD-like_sf"/>
</dbReference>
<dbReference type="RefSeq" id="WP_163689604.1">
    <property type="nucleotide sequence ID" value="NZ_AP022608.1"/>
</dbReference>
<evidence type="ECO:0000313" key="2">
    <source>
        <dbReference type="Proteomes" id="UP000466187"/>
    </source>
</evidence>